<dbReference type="PANTHER" id="PTHR38371">
    <property type="entry name" value="RHO GTPASE-ACTIVATING PROTEIN"/>
    <property type="match status" value="1"/>
</dbReference>
<feature type="region of interest" description="Disordered" evidence="1">
    <location>
        <begin position="1"/>
        <end position="91"/>
    </location>
</feature>
<dbReference type="AlphaFoldDB" id="A0A2G2Z5G5"/>
<evidence type="ECO:0000256" key="1">
    <source>
        <dbReference type="SAM" id="MobiDB-lite"/>
    </source>
</evidence>
<feature type="compositionally biased region" description="Basic and acidic residues" evidence="1">
    <location>
        <begin position="27"/>
        <end position="39"/>
    </location>
</feature>
<dbReference type="EMBL" id="AYRZ02000007">
    <property type="protein sequence ID" value="PHT77252.1"/>
    <property type="molecule type" value="Genomic_DNA"/>
</dbReference>
<evidence type="ECO:0000313" key="2">
    <source>
        <dbReference type="EMBL" id="PHT77252.1"/>
    </source>
</evidence>
<dbReference type="OMA" id="VCEEYFQ"/>
<gene>
    <name evidence="2" type="ORF">T459_20774</name>
</gene>
<dbReference type="Proteomes" id="UP000222542">
    <property type="component" value="Unassembled WGS sequence"/>
</dbReference>
<reference evidence="2 3" key="1">
    <citation type="journal article" date="2014" name="Nat. Genet.">
        <title>Genome sequence of the hot pepper provides insights into the evolution of pungency in Capsicum species.</title>
        <authorList>
            <person name="Kim S."/>
            <person name="Park M."/>
            <person name="Yeom S.I."/>
            <person name="Kim Y.M."/>
            <person name="Lee J.M."/>
            <person name="Lee H.A."/>
            <person name="Seo E."/>
            <person name="Choi J."/>
            <person name="Cheong K."/>
            <person name="Kim K.T."/>
            <person name="Jung K."/>
            <person name="Lee G.W."/>
            <person name="Oh S.K."/>
            <person name="Bae C."/>
            <person name="Kim S.B."/>
            <person name="Lee H.Y."/>
            <person name="Kim S.Y."/>
            <person name="Kim M.S."/>
            <person name="Kang B.C."/>
            <person name="Jo Y.D."/>
            <person name="Yang H.B."/>
            <person name="Jeong H.J."/>
            <person name="Kang W.H."/>
            <person name="Kwon J.K."/>
            <person name="Shin C."/>
            <person name="Lim J.Y."/>
            <person name="Park J.H."/>
            <person name="Huh J.H."/>
            <person name="Kim J.S."/>
            <person name="Kim B.D."/>
            <person name="Cohen O."/>
            <person name="Paran I."/>
            <person name="Suh M.C."/>
            <person name="Lee S.B."/>
            <person name="Kim Y.K."/>
            <person name="Shin Y."/>
            <person name="Noh S.J."/>
            <person name="Park J."/>
            <person name="Seo Y.S."/>
            <person name="Kwon S.Y."/>
            <person name="Kim H.A."/>
            <person name="Park J.M."/>
            <person name="Kim H.J."/>
            <person name="Choi S.B."/>
            <person name="Bosland P.W."/>
            <person name="Reeves G."/>
            <person name="Jo S.H."/>
            <person name="Lee B.W."/>
            <person name="Cho H.T."/>
            <person name="Choi H.S."/>
            <person name="Lee M.S."/>
            <person name="Yu Y."/>
            <person name="Do Choi Y."/>
            <person name="Park B.S."/>
            <person name="van Deynze A."/>
            <person name="Ashrafi H."/>
            <person name="Hill T."/>
            <person name="Kim W.T."/>
            <person name="Pai H.S."/>
            <person name="Ahn H.K."/>
            <person name="Yeam I."/>
            <person name="Giovannoni J.J."/>
            <person name="Rose J.K."/>
            <person name="Sorensen I."/>
            <person name="Lee S.J."/>
            <person name="Kim R.W."/>
            <person name="Choi I.Y."/>
            <person name="Choi B.S."/>
            <person name="Lim J.S."/>
            <person name="Lee Y.H."/>
            <person name="Choi D."/>
        </authorList>
    </citation>
    <scope>NUCLEOTIDE SEQUENCE [LARGE SCALE GENOMIC DNA]</scope>
    <source>
        <strain evidence="3">cv. CM334</strain>
    </source>
</reference>
<feature type="region of interest" description="Disordered" evidence="1">
    <location>
        <begin position="199"/>
        <end position="221"/>
    </location>
</feature>
<sequence>MADFEPPSFSLGFDFDLDSEPQFNNDPKMDPDPDPKDSEPQSTVLPKSSVSLRTINEVDDEEDDDFEFTKMDPVSDRKDSEPQSTVLPRPSVSLRTINKFVVDEEDDDFEFTKMDPGTNRKGSDPPRSLKRLRRGAALKSEPEPVGQKLKLGETWCNVDDDIEEFSSQEDEPKDHPKCHISVCSSSKIPLRGQRVLSSQSVSRCTGRKNEASNVSSISQSMGTSTSNFVFPEITISPLRRFQLIDSDSDEPSKSEFVEKESDFVDSPLSGNLQHNGADLNCQRNAGPSAGTFKTKDLWEDFCSEKTFNIPTPALDEVCEEYFKSVKDGKRTQTTKSGLAESNMRPQGPLLPAHCYFFHKDPRIQKLVRDHLPHFFPLGANNIPGQYQDDASVIDYMGQFCHDGGSKKTSQKSAVVKNSRKSRKNVKQPNNVEESQESEGWVNPKSSAGIPKDAGRRRVQAVGKSAGHWYPAGDGKKVYVAKNGQEFSGRSAYRCYKKESGGIKKSTTKTAGKRKAASKKK</sequence>
<feature type="compositionally biased region" description="Basic residues" evidence="1">
    <location>
        <begin position="510"/>
        <end position="520"/>
    </location>
</feature>
<organism evidence="2 3">
    <name type="scientific">Capsicum annuum</name>
    <name type="common">Capsicum pepper</name>
    <dbReference type="NCBI Taxonomy" id="4072"/>
    <lineage>
        <taxon>Eukaryota</taxon>
        <taxon>Viridiplantae</taxon>
        <taxon>Streptophyta</taxon>
        <taxon>Embryophyta</taxon>
        <taxon>Tracheophyta</taxon>
        <taxon>Spermatophyta</taxon>
        <taxon>Magnoliopsida</taxon>
        <taxon>eudicotyledons</taxon>
        <taxon>Gunneridae</taxon>
        <taxon>Pentapetalae</taxon>
        <taxon>asterids</taxon>
        <taxon>lamiids</taxon>
        <taxon>Solanales</taxon>
        <taxon>Solanaceae</taxon>
        <taxon>Solanoideae</taxon>
        <taxon>Capsiceae</taxon>
        <taxon>Capsicum</taxon>
    </lineage>
</organism>
<dbReference type="STRING" id="4072.A0A2G2Z5G5"/>
<feature type="region of interest" description="Disordered" evidence="1">
    <location>
        <begin position="498"/>
        <end position="520"/>
    </location>
</feature>
<dbReference type="Gramene" id="PHT77252">
    <property type="protein sequence ID" value="PHT77252"/>
    <property type="gene ID" value="T459_20774"/>
</dbReference>
<protein>
    <submittedName>
        <fullName evidence="2">Uncharacterized protein</fullName>
    </submittedName>
</protein>
<keyword evidence="3" id="KW-1185">Reference proteome</keyword>
<dbReference type="PANTHER" id="PTHR38371:SF1">
    <property type="entry name" value="RHO GTPASE-ACTIVATING PROTEIN"/>
    <property type="match status" value="1"/>
</dbReference>
<feature type="compositionally biased region" description="Acidic residues" evidence="1">
    <location>
        <begin position="57"/>
        <end position="66"/>
    </location>
</feature>
<feature type="compositionally biased region" description="Polar residues" evidence="1">
    <location>
        <begin position="40"/>
        <end position="54"/>
    </location>
</feature>
<evidence type="ECO:0000313" key="3">
    <source>
        <dbReference type="Proteomes" id="UP000222542"/>
    </source>
</evidence>
<feature type="region of interest" description="Disordered" evidence="1">
    <location>
        <begin position="403"/>
        <end position="455"/>
    </location>
</feature>
<proteinExistence type="predicted"/>
<reference evidence="2 3" key="2">
    <citation type="journal article" date="2017" name="Genome Biol.">
        <title>New reference genome sequences of hot pepper reveal the massive evolution of plant disease-resistance genes by retroduplication.</title>
        <authorList>
            <person name="Kim S."/>
            <person name="Park J."/>
            <person name="Yeom S.I."/>
            <person name="Kim Y.M."/>
            <person name="Seo E."/>
            <person name="Kim K.T."/>
            <person name="Kim M.S."/>
            <person name="Lee J.M."/>
            <person name="Cheong K."/>
            <person name="Shin H.S."/>
            <person name="Kim S.B."/>
            <person name="Han K."/>
            <person name="Lee J."/>
            <person name="Park M."/>
            <person name="Lee H.A."/>
            <person name="Lee H.Y."/>
            <person name="Lee Y."/>
            <person name="Oh S."/>
            <person name="Lee J.H."/>
            <person name="Choi E."/>
            <person name="Choi E."/>
            <person name="Lee S.E."/>
            <person name="Jeon J."/>
            <person name="Kim H."/>
            <person name="Choi G."/>
            <person name="Song H."/>
            <person name="Lee J."/>
            <person name="Lee S.C."/>
            <person name="Kwon J.K."/>
            <person name="Lee H.Y."/>
            <person name="Koo N."/>
            <person name="Hong Y."/>
            <person name="Kim R.W."/>
            <person name="Kang W.H."/>
            <person name="Huh J.H."/>
            <person name="Kang B.C."/>
            <person name="Yang T.J."/>
            <person name="Lee Y.H."/>
            <person name="Bennetzen J.L."/>
            <person name="Choi D."/>
        </authorList>
    </citation>
    <scope>NUCLEOTIDE SEQUENCE [LARGE SCALE GENOMIC DNA]</scope>
    <source>
        <strain evidence="3">cv. CM334</strain>
    </source>
</reference>
<comment type="caution">
    <text evidence="2">The sequence shown here is derived from an EMBL/GenBank/DDBJ whole genome shotgun (WGS) entry which is preliminary data.</text>
</comment>
<name>A0A2G2Z5G5_CAPAN</name>
<feature type="region of interest" description="Disordered" evidence="1">
    <location>
        <begin position="105"/>
        <end position="146"/>
    </location>
</feature>
<accession>A0A2G2Z5G5</accession>
<feature type="compositionally biased region" description="Basic and acidic residues" evidence="1">
    <location>
        <begin position="67"/>
        <end position="81"/>
    </location>
</feature>